<dbReference type="PROSITE" id="PS51257">
    <property type="entry name" value="PROKAR_LIPOPROTEIN"/>
    <property type="match status" value="1"/>
</dbReference>
<dbReference type="Pfam" id="PF00811">
    <property type="entry name" value="Ependymin"/>
    <property type="match status" value="1"/>
</dbReference>
<dbReference type="GO" id="GO:0005576">
    <property type="term" value="C:extracellular region"/>
    <property type="evidence" value="ECO:0007669"/>
    <property type="project" value="InterPro"/>
</dbReference>
<dbReference type="InterPro" id="IPR001299">
    <property type="entry name" value="Ependymin"/>
</dbReference>
<dbReference type="PRINTS" id="PR00317">
    <property type="entry name" value="EPENDYMIN"/>
</dbReference>
<dbReference type="GO" id="GO:0007160">
    <property type="term" value="P:cell-matrix adhesion"/>
    <property type="evidence" value="ECO:0007669"/>
    <property type="project" value="InterPro"/>
</dbReference>
<comment type="similarity">
    <text evidence="1">Belongs to the ependymin family.</text>
</comment>
<name>A0A672Q454_SINGR</name>
<keyword evidence="4" id="KW-1185">Reference proteome</keyword>
<evidence type="ECO:0000256" key="1">
    <source>
        <dbReference type="ARBA" id="ARBA00010771"/>
    </source>
</evidence>
<dbReference type="PANTHER" id="PTHR10697:SF5">
    <property type="entry name" value="EPENDYMIN-RELATED"/>
    <property type="match status" value="1"/>
</dbReference>
<reference evidence="3" key="1">
    <citation type="submission" date="2025-08" db="UniProtKB">
        <authorList>
            <consortium name="Ensembl"/>
        </authorList>
    </citation>
    <scope>IDENTIFICATION</scope>
</reference>
<sequence length="188" mass="20926">MKILFLIPVCLSLILSSCAQKPEPCSKTCCLLPFIPGHHLRVFEKFSYDAFGQNVRVLAAGKEGNQTFFVDRLLLFREGVSYEIHYHNQTCIKTALKEPFRHIGVPHDAHFLNQMVLGSSSLPGQGLLVNNWNGTVEETQVCLHTMCVFFDLVEGIEDPNVFIPPSFCDSVEVLPAKGVGARSFTSLL</sequence>
<dbReference type="SMART" id="SM00026">
    <property type="entry name" value="EPEND"/>
    <property type="match status" value="1"/>
</dbReference>
<protein>
    <submittedName>
        <fullName evidence="3">Ependymin-like</fullName>
    </submittedName>
</protein>
<dbReference type="AlphaFoldDB" id="A0A672Q454"/>
<evidence type="ECO:0000313" key="4">
    <source>
        <dbReference type="Proteomes" id="UP000472262"/>
    </source>
</evidence>
<dbReference type="GO" id="GO:0005764">
    <property type="term" value="C:lysosome"/>
    <property type="evidence" value="ECO:0007669"/>
    <property type="project" value="TreeGrafter"/>
</dbReference>
<dbReference type="OMA" id="CKAPPYL"/>
<organism evidence="3 4">
    <name type="scientific">Sinocyclocheilus grahami</name>
    <name type="common">Dianchi golden-line fish</name>
    <name type="synonym">Barbus grahami</name>
    <dbReference type="NCBI Taxonomy" id="75366"/>
    <lineage>
        <taxon>Eukaryota</taxon>
        <taxon>Metazoa</taxon>
        <taxon>Chordata</taxon>
        <taxon>Craniata</taxon>
        <taxon>Vertebrata</taxon>
        <taxon>Euteleostomi</taxon>
        <taxon>Actinopterygii</taxon>
        <taxon>Neopterygii</taxon>
        <taxon>Teleostei</taxon>
        <taxon>Ostariophysi</taxon>
        <taxon>Cypriniformes</taxon>
        <taxon>Cyprinidae</taxon>
        <taxon>Cyprininae</taxon>
        <taxon>Sinocyclocheilus</taxon>
    </lineage>
</organism>
<proteinExistence type="inferred from homology"/>
<gene>
    <name evidence="3" type="primary">LOC107560654</name>
</gene>
<feature type="signal peptide" evidence="2">
    <location>
        <begin position="1"/>
        <end position="19"/>
    </location>
</feature>
<evidence type="ECO:0000313" key="3">
    <source>
        <dbReference type="Ensembl" id="ENSSGRP00000070530.1"/>
    </source>
</evidence>
<dbReference type="Ensembl" id="ENSSGRT00000075131.1">
    <property type="protein sequence ID" value="ENSSGRP00000070530.1"/>
    <property type="gene ID" value="ENSSGRG00000036057.1"/>
</dbReference>
<dbReference type="Proteomes" id="UP000472262">
    <property type="component" value="Unassembled WGS sequence"/>
</dbReference>
<accession>A0A672Q454</accession>
<keyword evidence="2" id="KW-0732">Signal</keyword>
<feature type="chain" id="PRO_5025477578" evidence="2">
    <location>
        <begin position="20"/>
        <end position="188"/>
    </location>
</feature>
<reference evidence="3" key="2">
    <citation type="submission" date="2025-09" db="UniProtKB">
        <authorList>
            <consortium name="Ensembl"/>
        </authorList>
    </citation>
    <scope>IDENTIFICATION</scope>
</reference>
<dbReference type="PANTHER" id="PTHR10697">
    <property type="entry name" value="MAMMALIAN EPENDYMIN-RELATED PROTEIN 1"/>
    <property type="match status" value="1"/>
</dbReference>
<dbReference type="GO" id="GO:0005509">
    <property type="term" value="F:calcium ion binding"/>
    <property type="evidence" value="ECO:0007669"/>
    <property type="project" value="InterPro"/>
</dbReference>
<evidence type="ECO:0000256" key="2">
    <source>
        <dbReference type="SAM" id="SignalP"/>
    </source>
</evidence>